<gene>
    <name evidence="2" type="primary">uspF</name>
    <name evidence="2" type="ORF">HDIA_1808</name>
</gene>
<dbReference type="OrthoDB" id="9792500at2"/>
<dbReference type="InterPro" id="IPR014729">
    <property type="entry name" value="Rossmann-like_a/b/a_fold"/>
</dbReference>
<protein>
    <submittedName>
        <fullName evidence="2">Universal stress protein F</fullName>
    </submittedName>
</protein>
<dbReference type="KEGG" id="hdi:HDIA_1808"/>
<dbReference type="Proteomes" id="UP000223606">
    <property type="component" value="Chromosome 1"/>
</dbReference>
<reference evidence="3" key="1">
    <citation type="submission" date="2017-09" db="EMBL/GenBank/DDBJ databases">
        <title>Genome sequence of Nannocystis excedens DSM 71.</title>
        <authorList>
            <person name="Blom J."/>
        </authorList>
    </citation>
    <scope>NUCLEOTIDE SEQUENCE [LARGE SCALE GENOMIC DNA]</scope>
    <source>
        <strain evidence="3">type strain: E19</strain>
    </source>
</reference>
<name>A0A2C9D595_9HYPH</name>
<dbReference type="EMBL" id="LT960614">
    <property type="protein sequence ID" value="SON55349.1"/>
    <property type="molecule type" value="Genomic_DNA"/>
</dbReference>
<evidence type="ECO:0000313" key="2">
    <source>
        <dbReference type="EMBL" id="SON55349.1"/>
    </source>
</evidence>
<keyword evidence="3" id="KW-1185">Reference proteome</keyword>
<dbReference type="Gene3D" id="3.40.50.620">
    <property type="entry name" value="HUPs"/>
    <property type="match status" value="1"/>
</dbReference>
<accession>A0A2C9D595</accession>
<evidence type="ECO:0000313" key="3">
    <source>
        <dbReference type="Proteomes" id="UP000223606"/>
    </source>
</evidence>
<dbReference type="AlphaFoldDB" id="A0A2C9D595"/>
<organism evidence="2 3">
    <name type="scientific">Hartmannibacter diazotrophicus</name>
    <dbReference type="NCBI Taxonomy" id="1482074"/>
    <lineage>
        <taxon>Bacteria</taxon>
        <taxon>Pseudomonadati</taxon>
        <taxon>Pseudomonadota</taxon>
        <taxon>Alphaproteobacteria</taxon>
        <taxon>Hyphomicrobiales</taxon>
        <taxon>Pleomorphomonadaceae</taxon>
        <taxon>Hartmannibacter</taxon>
    </lineage>
</organism>
<dbReference type="CDD" id="cd00293">
    <property type="entry name" value="USP-like"/>
    <property type="match status" value="1"/>
</dbReference>
<dbReference type="Pfam" id="PF00582">
    <property type="entry name" value="Usp"/>
    <property type="match status" value="1"/>
</dbReference>
<dbReference type="SUPFAM" id="SSF52402">
    <property type="entry name" value="Adenine nucleotide alpha hydrolases-like"/>
    <property type="match status" value="1"/>
</dbReference>
<feature type="domain" description="UspA" evidence="1">
    <location>
        <begin position="1"/>
        <end position="137"/>
    </location>
</feature>
<proteinExistence type="predicted"/>
<evidence type="ECO:0000259" key="1">
    <source>
        <dbReference type="Pfam" id="PF00582"/>
    </source>
</evidence>
<sequence length="138" mass="14719">MFKKIMIPVDLRHTPSMGKALNIAAELAKSNNATVTYVGVTSPEPGELGHNPAEYSEKLKQFAAAQADAHGHSAQTHMIVANDPAIDLDSQLTQAAEETGADLVVMATHIPNVTDYVWSSHGGYLANHARASVFLVRG</sequence>
<dbReference type="InterPro" id="IPR006016">
    <property type="entry name" value="UspA"/>
</dbReference>